<comment type="caution">
    <text evidence="1">The sequence shown here is derived from an EMBL/GenBank/DDBJ whole genome shotgun (WGS) entry which is preliminary data.</text>
</comment>
<organism evidence="1 2">
    <name type="scientific">Punica granatum</name>
    <name type="common">Pomegranate</name>
    <dbReference type="NCBI Taxonomy" id="22663"/>
    <lineage>
        <taxon>Eukaryota</taxon>
        <taxon>Viridiplantae</taxon>
        <taxon>Streptophyta</taxon>
        <taxon>Embryophyta</taxon>
        <taxon>Tracheophyta</taxon>
        <taxon>Spermatophyta</taxon>
        <taxon>Magnoliopsida</taxon>
        <taxon>eudicotyledons</taxon>
        <taxon>Gunneridae</taxon>
        <taxon>Pentapetalae</taxon>
        <taxon>rosids</taxon>
        <taxon>malvids</taxon>
        <taxon>Myrtales</taxon>
        <taxon>Lythraceae</taxon>
        <taxon>Punica</taxon>
    </lineage>
</organism>
<gene>
    <name evidence="1" type="ORF">CRG98_040407</name>
</gene>
<proteinExistence type="predicted"/>
<dbReference type="EMBL" id="PGOL01003848">
    <property type="protein sequence ID" value="PKI39201.1"/>
    <property type="molecule type" value="Genomic_DNA"/>
</dbReference>
<name>A0A2I0I5F9_PUNGR</name>
<evidence type="ECO:0000313" key="2">
    <source>
        <dbReference type="Proteomes" id="UP000233551"/>
    </source>
</evidence>
<dbReference type="Proteomes" id="UP000233551">
    <property type="component" value="Unassembled WGS sequence"/>
</dbReference>
<dbReference type="AlphaFoldDB" id="A0A2I0I5F9"/>
<protein>
    <submittedName>
        <fullName evidence="1">Uncharacterized protein</fullName>
    </submittedName>
</protein>
<keyword evidence="2" id="KW-1185">Reference proteome</keyword>
<evidence type="ECO:0000313" key="1">
    <source>
        <dbReference type="EMBL" id="PKI39201.1"/>
    </source>
</evidence>
<accession>A0A2I0I5F9</accession>
<sequence length="156" mass="16361">MCACCPGGYLVATAVGGLGPFLIGRATQLVIPVASGLGHAMFVGAVACDLSWRECRHRASVLGVCAWVRWRHARTTRNDALGCADGCAPLREETCAPSRDDAWLRGVSEKLALPMKVDQSSGHGLPCRGGMVKVTVGLPAKVIDPVVREVDYGGCA</sequence>
<reference evidence="1 2" key="1">
    <citation type="submission" date="2017-11" db="EMBL/GenBank/DDBJ databases">
        <title>De-novo sequencing of pomegranate (Punica granatum L.) genome.</title>
        <authorList>
            <person name="Akparov Z."/>
            <person name="Amiraslanov A."/>
            <person name="Hajiyeva S."/>
            <person name="Abbasov M."/>
            <person name="Kaur K."/>
            <person name="Hamwieh A."/>
            <person name="Solovyev V."/>
            <person name="Salamov A."/>
            <person name="Braich B."/>
            <person name="Kosarev P."/>
            <person name="Mahmoud A."/>
            <person name="Hajiyev E."/>
            <person name="Babayeva S."/>
            <person name="Izzatullayeva V."/>
            <person name="Mammadov A."/>
            <person name="Mammadov A."/>
            <person name="Sharifova S."/>
            <person name="Ojaghi J."/>
            <person name="Eynullazada K."/>
            <person name="Bayramov B."/>
            <person name="Abdulazimova A."/>
            <person name="Shahmuradov I."/>
        </authorList>
    </citation>
    <scope>NUCLEOTIDE SEQUENCE [LARGE SCALE GENOMIC DNA]</scope>
    <source>
        <strain evidence="2">cv. AG2017</strain>
        <tissue evidence="1">Leaf</tissue>
    </source>
</reference>